<organism evidence="2 3">
    <name type="scientific">Desulfosporosinus youngiae DSM 17734</name>
    <dbReference type="NCBI Taxonomy" id="768710"/>
    <lineage>
        <taxon>Bacteria</taxon>
        <taxon>Bacillati</taxon>
        <taxon>Bacillota</taxon>
        <taxon>Clostridia</taxon>
        <taxon>Eubacteriales</taxon>
        <taxon>Desulfitobacteriaceae</taxon>
        <taxon>Desulfosporosinus</taxon>
    </lineage>
</organism>
<sequence>MIDNNEELSLLEVRELIYSILGSVFLTPPSIDQVDIILEEKLFESFPLELDAEVFRQGLDQLCQWAANITESNKNEVLTELNDDFNTLFVGPHKLKAPPWESVYRSEEKLTFDAITLEVREFYRRHGLEVAKKNIEPDDHFGAELEFMAELIGRQYKALELKHYEEAKLLMDDQIEFLSEHLVKWAFEFTQDVISNARTDYFGGLARLASAYIQWDFERLKTS</sequence>
<dbReference type="HOGENOM" id="CLU_077650_0_0_9"/>
<protein>
    <submittedName>
        <fullName evidence="2">Putative component of anaerobic dehydrogenase</fullName>
    </submittedName>
</protein>
<dbReference type="SUPFAM" id="SSF89155">
    <property type="entry name" value="TorD-like"/>
    <property type="match status" value="1"/>
</dbReference>
<dbReference type="PANTHER" id="PTHR34227:SF1">
    <property type="entry name" value="DIMETHYL SULFOXIDE REDUCTASE CHAPERONE-RELATED"/>
    <property type="match status" value="1"/>
</dbReference>
<dbReference type="PANTHER" id="PTHR34227">
    <property type="entry name" value="CHAPERONE PROTEIN YCDY"/>
    <property type="match status" value="1"/>
</dbReference>
<dbReference type="OrthoDB" id="9795302at2"/>
<name>H5Y305_9FIRM</name>
<gene>
    <name evidence="2" type="ORF">DesyoDRAFT_1405</name>
</gene>
<evidence type="ECO:0000313" key="3">
    <source>
        <dbReference type="Proteomes" id="UP000005104"/>
    </source>
</evidence>
<dbReference type="STRING" id="768710.DesyoDRAFT_1405"/>
<reference evidence="2 3" key="1">
    <citation type="submission" date="2011-11" db="EMBL/GenBank/DDBJ databases">
        <title>The Noncontiguous Finished genome of Desulfosporosinus youngiae DSM 17734.</title>
        <authorList>
            <consortium name="US DOE Joint Genome Institute (JGI-PGF)"/>
            <person name="Lucas S."/>
            <person name="Han J."/>
            <person name="Lapidus A."/>
            <person name="Cheng J.-F."/>
            <person name="Goodwin L."/>
            <person name="Pitluck S."/>
            <person name="Peters L."/>
            <person name="Ovchinnikova G."/>
            <person name="Lu M."/>
            <person name="Land M.L."/>
            <person name="Hauser L."/>
            <person name="Pester M."/>
            <person name="Spring S."/>
            <person name="Ollivier B."/>
            <person name="Rattei T."/>
            <person name="Klenk H.-P."/>
            <person name="Wagner M."/>
            <person name="Loy A."/>
            <person name="Woyke T.J."/>
        </authorList>
    </citation>
    <scope>NUCLEOTIDE SEQUENCE [LARGE SCALE GENOMIC DNA]</scope>
    <source>
        <strain evidence="2 3">DSM 17734</strain>
    </source>
</reference>
<dbReference type="InterPro" id="IPR020945">
    <property type="entry name" value="DMSO/NO3_reduct_chaperone"/>
</dbReference>
<dbReference type="AlphaFoldDB" id="H5Y305"/>
<dbReference type="eggNOG" id="COG3381">
    <property type="taxonomic scope" value="Bacteria"/>
</dbReference>
<dbReference type="Pfam" id="PF02613">
    <property type="entry name" value="Nitrate_red_del"/>
    <property type="match status" value="1"/>
</dbReference>
<dbReference type="Proteomes" id="UP000005104">
    <property type="component" value="Chromosome"/>
</dbReference>
<dbReference type="InterPro" id="IPR036411">
    <property type="entry name" value="TorD-like_sf"/>
</dbReference>
<keyword evidence="1" id="KW-0143">Chaperone</keyword>
<dbReference type="Gene3D" id="1.10.3480.10">
    <property type="entry name" value="TorD-like"/>
    <property type="match status" value="1"/>
</dbReference>
<keyword evidence="3" id="KW-1185">Reference proteome</keyword>
<accession>H5Y305</accession>
<dbReference type="EMBL" id="CM001441">
    <property type="protein sequence ID" value="EHQ88562.1"/>
    <property type="molecule type" value="Genomic_DNA"/>
</dbReference>
<dbReference type="InterPro" id="IPR050289">
    <property type="entry name" value="TorD/DmsD_chaperones"/>
</dbReference>
<dbReference type="RefSeq" id="WP_007781119.1">
    <property type="nucleotide sequence ID" value="NZ_CM001441.1"/>
</dbReference>
<proteinExistence type="predicted"/>
<evidence type="ECO:0000256" key="1">
    <source>
        <dbReference type="ARBA" id="ARBA00023186"/>
    </source>
</evidence>
<evidence type="ECO:0000313" key="2">
    <source>
        <dbReference type="EMBL" id="EHQ88562.1"/>
    </source>
</evidence>